<dbReference type="SUPFAM" id="SSF48452">
    <property type="entry name" value="TPR-like"/>
    <property type="match status" value="1"/>
</dbReference>
<dbReference type="Pfam" id="PF13181">
    <property type="entry name" value="TPR_8"/>
    <property type="match status" value="1"/>
</dbReference>
<dbReference type="InterPro" id="IPR011990">
    <property type="entry name" value="TPR-like_helical_dom_sf"/>
</dbReference>
<dbReference type="InterPro" id="IPR051685">
    <property type="entry name" value="Ycf3/AcsC/BcsC/TPR_MFPF"/>
</dbReference>
<organism evidence="5 6">
    <name type="scientific">Kutzneria chonburiensis</name>
    <dbReference type="NCBI Taxonomy" id="1483604"/>
    <lineage>
        <taxon>Bacteria</taxon>
        <taxon>Bacillati</taxon>
        <taxon>Actinomycetota</taxon>
        <taxon>Actinomycetes</taxon>
        <taxon>Pseudonocardiales</taxon>
        <taxon>Pseudonocardiaceae</taxon>
        <taxon>Kutzneria</taxon>
    </lineage>
</organism>
<protein>
    <submittedName>
        <fullName evidence="5">Tetratricopeptide repeat protein</fullName>
    </submittedName>
</protein>
<accession>A0ABV6N0C5</accession>
<dbReference type="PANTHER" id="PTHR44943:SF8">
    <property type="entry name" value="TPR REPEAT-CONTAINING PROTEIN MJ0263"/>
    <property type="match status" value="1"/>
</dbReference>
<comment type="caution">
    <text evidence="5">The sequence shown here is derived from an EMBL/GenBank/DDBJ whole genome shotgun (WGS) entry which is preliminary data.</text>
</comment>
<dbReference type="EMBL" id="JBHLUD010000011">
    <property type="protein sequence ID" value="MFC0546018.1"/>
    <property type="molecule type" value="Genomic_DNA"/>
</dbReference>
<evidence type="ECO:0000256" key="1">
    <source>
        <dbReference type="ARBA" id="ARBA00022737"/>
    </source>
</evidence>
<feature type="transmembrane region" description="Helical" evidence="4">
    <location>
        <begin position="288"/>
        <end position="304"/>
    </location>
</feature>
<feature type="repeat" description="TPR" evidence="3">
    <location>
        <begin position="138"/>
        <end position="171"/>
    </location>
</feature>
<dbReference type="PROSITE" id="PS50005">
    <property type="entry name" value="TPR"/>
    <property type="match status" value="1"/>
</dbReference>
<gene>
    <name evidence="5" type="ORF">ACFFH7_31195</name>
</gene>
<feature type="transmembrane region" description="Helical" evidence="4">
    <location>
        <begin position="250"/>
        <end position="267"/>
    </location>
</feature>
<evidence type="ECO:0000256" key="4">
    <source>
        <dbReference type="SAM" id="Phobius"/>
    </source>
</evidence>
<dbReference type="InterPro" id="IPR019734">
    <property type="entry name" value="TPR_rpt"/>
</dbReference>
<keyword evidence="4" id="KW-1133">Transmembrane helix</keyword>
<keyword evidence="6" id="KW-1185">Reference proteome</keyword>
<keyword evidence="1" id="KW-0677">Repeat</keyword>
<dbReference type="SMART" id="SM00028">
    <property type="entry name" value="TPR"/>
    <property type="match status" value="4"/>
</dbReference>
<keyword evidence="2 3" id="KW-0802">TPR repeat</keyword>
<proteinExistence type="predicted"/>
<sequence length="335" mass="36804">MDSIGRARTLIDLGRHEQAREELAKALAEDPASVEAWCLLAQCEQKTGDVQAMRYAASQALASNPDSEWAHRLQALALHKLKRHEEAIASAREATRLAPHQWQQYVVLVTTLIPLLDKYYTEATEAADRAVELAPLQAEAHLTRGVLNGAKGNLPEAERNYREALRLDPENAAARNNLATIELRGNNLEAATAGFAAALAENPRLQVARDNIDLVCRRVLRGARLASQTVFIGVGFVTVTSEGGHAFPEAIAALLSILWLVMVIRLVTRLAKPVRAHLRGLIRNDRRYTPTVLSTMVFIAAALTAAWMPVYLLTAGILATVAYFVTDRLRRARTA</sequence>
<dbReference type="Proteomes" id="UP001589810">
    <property type="component" value="Unassembled WGS sequence"/>
</dbReference>
<evidence type="ECO:0000313" key="5">
    <source>
        <dbReference type="EMBL" id="MFC0546018.1"/>
    </source>
</evidence>
<evidence type="ECO:0000313" key="6">
    <source>
        <dbReference type="Proteomes" id="UP001589810"/>
    </source>
</evidence>
<dbReference type="PANTHER" id="PTHR44943">
    <property type="entry name" value="CELLULOSE SYNTHASE OPERON PROTEIN C"/>
    <property type="match status" value="1"/>
</dbReference>
<dbReference type="Pfam" id="PF13432">
    <property type="entry name" value="TPR_16"/>
    <property type="match status" value="2"/>
</dbReference>
<dbReference type="RefSeq" id="WP_273943439.1">
    <property type="nucleotide sequence ID" value="NZ_CP097263.1"/>
</dbReference>
<keyword evidence="4" id="KW-0812">Transmembrane</keyword>
<evidence type="ECO:0000256" key="3">
    <source>
        <dbReference type="PROSITE-ProRule" id="PRU00339"/>
    </source>
</evidence>
<name>A0ABV6N0C5_9PSEU</name>
<reference evidence="5 6" key="1">
    <citation type="submission" date="2024-09" db="EMBL/GenBank/DDBJ databases">
        <authorList>
            <person name="Sun Q."/>
            <person name="Mori K."/>
        </authorList>
    </citation>
    <scope>NUCLEOTIDE SEQUENCE [LARGE SCALE GENOMIC DNA]</scope>
    <source>
        <strain evidence="5 6">TBRC 1432</strain>
    </source>
</reference>
<evidence type="ECO:0000256" key="2">
    <source>
        <dbReference type="ARBA" id="ARBA00022803"/>
    </source>
</evidence>
<keyword evidence="4" id="KW-0472">Membrane</keyword>
<feature type="transmembrane region" description="Helical" evidence="4">
    <location>
        <begin position="310"/>
        <end position="326"/>
    </location>
</feature>
<dbReference type="Gene3D" id="1.25.40.10">
    <property type="entry name" value="Tetratricopeptide repeat domain"/>
    <property type="match status" value="2"/>
</dbReference>